<comment type="caution">
    <text evidence="2">The sequence shown here is derived from an EMBL/GenBank/DDBJ whole genome shotgun (WGS) entry which is preliminary data.</text>
</comment>
<gene>
    <name evidence="2" type="ORF">JOE42_001553</name>
</gene>
<organism evidence="2 3">
    <name type="scientific">Rhodococcoides corynebacterioides</name>
    <dbReference type="NCBI Taxonomy" id="53972"/>
    <lineage>
        <taxon>Bacteria</taxon>
        <taxon>Bacillati</taxon>
        <taxon>Actinomycetota</taxon>
        <taxon>Actinomycetes</taxon>
        <taxon>Mycobacteriales</taxon>
        <taxon>Nocardiaceae</taxon>
        <taxon>Rhodococcoides</taxon>
    </lineage>
</organism>
<dbReference type="InterPro" id="IPR002734">
    <property type="entry name" value="RibDG_C"/>
</dbReference>
<proteinExistence type="predicted"/>
<dbReference type="PANTHER" id="PTHR38011:SF11">
    <property type="entry name" value="2,5-DIAMINO-6-RIBOSYLAMINO-4(3H)-PYRIMIDINONE 5'-PHOSPHATE REDUCTASE"/>
    <property type="match status" value="1"/>
</dbReference>
<dbReference type="InterPro" id="IPR024072">
    <property type="entry name" value="DHFR-like_dom_sf"/>
</dbReference>
<dbReference type="SUPFAM" id="SSF53597">
    <property type="entry name" value="Dihydrofolate reductase-like"/>
    <property type="match status" value="1"/>
</dbReference>
<dbReference type="Gene3D" id="3.40.430.10">
    <property type="entry name" value="Dihydrofolate Reductase, subunit A"/>
    <property type="match status" value="1"/>
</dbReference>
<keyword evidence="3" id="KW-1185">Reference proteome</keyword>
<dbReference type="Proteomes" id="UP000703038">
    <property type="component" value="Unassembled WGS sequence"/>
</dbReference>
<accession>A0ABS2KS94</accession>
<name>A0ABS2KS94_9NOCA</name>
<sequence length="193" mass="20658">MRELTYYVATSLDGRIAAPDGTWGAFLDEGDHMDVLVDEYADTLPGHVQNALGIRSSGTLFDTVIMGWTTYAAALDAGIVSPYPHLRQFVATRHRQSESPDVTVTADPVATVRELREEDGAGIWLAGGGDLAGTLIDSVDRLILKINPVVLGDGVPLFGGASYADRSFERTRLRAFDSGVVIAEYTRRAGGGS</sequence>
<evidence type="ECO:0000259" key="1">
    <source>
        <dbReference type="Pfam" id="PF01872"/>
    </source>
</evidence>
<feature type="domain" description="Bacterial bifunctional deaminase-reductase C-terminal" evidence="1">
    <location>
        <begin position="98"/>
        <end position="181"/>
    </location>
</feature>
<reference evidence="2 3" key="1">
    <citation type="submission" date="2021-01" db="EMBL/GenBank/DDBJ databases">
        <title>Genomics of switchgrass bacterial isolates.</title>
        <authorList>
            <person name="Shade A."/>
        </authorList>
    </citation>
    <scope>NUCLEOTIDE SEQUENCE [LARGE SCALE GENOMIC DNA]</scope>
    <source>
        <strain evidence="2 3">PvP111</strain>
    </source>
</reference>
<evidence type="ECO:0000313" key="2">
    <source>
        <dbReference type="EMBL" id="MBM7414820.1"/>
    </source>
</evidence>
<dbReference type="EMBL" id="JAFBBK010000001">
    <property type="protein sequence ID" value="MBM7414820.1"/>
    <property type="molecule type" value="Genomic_DNA"/>
</dbReference>
<dbReference type="Pfam" id="PF01872">
    <property type="entry name" value="RibD_C"/>
    <property type="match status" value="1"/>
</dbReference>
<protein>
    <submittedName>
        <fullName evidence="2">Dihydrofolate reductase</fullName>
    </submittedName>
</protein>
<dbReference type="InterPro" id="IPR050765">
    <property type="entry name" value="Riboflavin_Biosynth_HTPR"/>
</dbReference>
<dbReference type="RefSeq" id="WP_204867693.1">
    <property type="nucleotide sequence ID" value="NZ_JAFBBK010000001.1"/>
</dbReference>
<dbReference type="PANTHER" id="PTHR38011">
    <property type="entry name" value="DIHYDROFOLATE REDUCTASE FAMILY PROTEIN (AFU_ORTHOLOGUE AFUA_8G06820)"/>
    <property type="match status" value="1"/>
</dbReference>
<evidence type="ECO:0000313" key="3">
    <source>
        <dbReference type="Proteomes" id="UP000703038"/>
    </source>
</evidence>